<protein>
    <submittedName>
        <fullName evidence="3">Anti-sigma factor</fullName>
    </submittedName>
</protein>
<name>A0ABS9KQ97_9BACT</name>
<reference evidence="3" key="1">
    <citation type="submission" date="2022-01" db="EMBL/GenBank/DDBJ databases">
        <authorList>
            <person name="Jo J.-H."/>
            <person name="Im W.-T."/>
        </authorList>
    </citation>
    <scope>NUCLEOTIDE SEQUENCE</scope>
    <source>
        <strain evidence="3">NA20</strain>
    </source>
</reference>
<gene>
    <name evidence="3" type="ORF">LZZ85_09290</name>
</gene>
<dbReference type="Proteomes" id="UP001165367">
    <property type="component" value="Unassembled WGS sequence"/>
</dbReference>
<feature type="transmembrane region" description="Helical" evidence="1">
    <location>
        <begin position="97"/>
        <end position="117"/>
    </location>
</feature>
<dbReference type="InterPro" id="IPR051474">
    <property type="entry name" value="Anti-sigma-K/W_factor"/>
</dbReference>
<keyword evidence="4" id="KW-1185">Reference proteome</keyword>
<evidence type="ECO:0000313" key="3">
    <source>
        <dbReference type="EMBL" id="MCG2614474.1"/>
    </source>
</evidence>
<evidence type="ECO:0000313" key="4">
    <source>
        <dbReference type="Proteomes" id="UP001165367"/>
    </source>
</evidence>
<keyword evidence="1" id="KW-0812">Transmembrane</keyword>
<dbReference type="Pfam" id="PF10099">
    <property type="entry name" value="RskA_C"/>
    <property type="match status" value="1"/>
</dbReference>
<keyword evidence="1" id="KW-0472">Membrane</keyword>
<comment type="caution">
    <text evidence="3">The sequence shown here is derived from an EMBL/GenBank/DDBJ whole genome shotgun (WGS) entry which is preliminary data.</text>
</comment>
<keyword evidence="1" id="KW-1133">Transmembrane helix</keyword>
<dbReference type="PANTHER" id="PTHR37461">
    <property type="entry name" value="ANTI-SIGMA-K FACTOR RSKA"/>
    <property type="match status" value="1"/>
</dbReference>
<dbReference type="EMBL" id="JAKLTR010000005">
    <property type="protein sequence ID" value="MCG2614474.1"/>
    <property type="molecule type" value="Genomic_DNA"/>
</dbReference>
<proteinExistence type="predicted"/>
<dbReference type="RefSeq" id="WP_237870928.1">
    <property type="nucleotide sequence ID" value="NZ_JAKLTR010000005.1"/>
</dbReference>
<accession>A0ABS9KQ97</accession>
<dbReference type="PANTHER" id="PTHR37461:SF1">
    <property type="entry name" value="ANTI-SIGMA-K FACTOR RSKA"/>
    <property type="match status" value="1"/>
</dbReference>
<organism evidence="3 4">
    <name type="scientific">Terrimonas ginsenosidimutans</name>
    <dbReference type="NCBI Taxonomy" id="2908004"/>
    <lineage>
        <taxon>Bacteria</taxon>
        <taxon>Pseudomonadati</taxon>
        <taxon>Bacteroidota</taxon>
        <taxon>Chitinophagia</taxon>
        <taxon>Chitinophagales</taxon>
        <taxon>Chitinophagaceae</taxon>
        <taxon>Terrimonas</taxon>
    </lineage>
</organism>
<dbReference type="InterPro" id="IPR018764">
    <property type="entry name" value="RskA_C"/>
</dbReference>
<evidence type="ECO:0000259" key="2">
    <source>
        <dbReference type="Pfam" id="PF10099"/>
    </source>
</evidence>
<feature type="domain" description="Anti-sigma K factor RskA C-terminal" evidence="2">
    <location>
        <begin position="101"/>
        <end position="252"/>
    </location>
</feature>
<sequence length="258" mass="28386">MNVQEYISSGIVESYVLGLASPEEQREFEQMSAQYPEVLEARIAFETSLEQQAMSNTIIPPPAFKAQVRAAVFLENQTQQAKVVTIDRGAPVVRTGWIKYAAAAAVILLAGSLFWNISLFNENNKLKTDYTAATGRLADLEKDMSTLMNPNVQMTAMKGLEASPASYTTVYWDSTAKSVFLLVNNLPKPASDKQYQLWAILDGQPVDLGMIDNQYLIGQRPLLLRMNNVSGAQAFAITLEKAGGNPKPEGPMYTLGNR</sequence>
<evidence type="ECO:0000256" key="1">
    <source>
        <dbReference type="SAM" id="Phobius"/>
    </source>
</evidence>